<name>A0A286UG33_9AGAM</name>
<dbReference type="AlphaFoldDB" id="A0A286UG33"/>
<dbReference type="InterPro" id="IPR022398">
    <property type="entry name" value="Peptidase_S8_His-AS"/>
</dbReference>
<dbReference type="InterPro" id="IPR034187">
    <property type="entry name" value="Peptidases_S8_5"/>
</dbReference>
<gene>
    <name evidence="15" type="ORF">PNOK_0533000</name>
</gene>
<evidence type="ECO:0000259" key="13">
    <source>
        <dbReference type="Pfam" id="PF02225"/>
    </source>
</evidence>
<dbReference type="GO" id="GO:0004252">
    <property type="term" value="F:serine-type endopeptidase activity"/>
    <property type="evidence" value="ECO:0007669"/>
    <property type="project" value="UniProtKB-UniRule"/>
</dbReference>
<dbReference type="InterPro" id="IPR023828">
    <property type="entry name" value="Peptidase_S8_Ser-AS"/>
</dbReference>
<dbReference type="SUPFAM" id="SSF52025">
    <property type="entry name" value="PA domain"/>
    <property type="match status" value="1"/>
</dbReference>
<evidence type="ECO:0000256" key="1">
    <source>
        <dbReference type="ARBA" id="ARBA00011073"/>
    </source>
</evidence>
<dbReference type="InterPro" id="IPR015500">
    <property type="entry name" value="Peptidase_S8_subtilisin-rel"/>
</dbReference>
<dbReference type="InterPro" id="IPR050131">
    <property type="entry name" value="Peptidase_S8_subtilisin-like"/>
</dbReference>
<reference evidence="15 16" key="1">
    <citation type="journal article" date="2017" name="Mol. Ecol.">
        <title>Comparative and population genomic landscape of Phellinus noxius: A hypervariable fungus causing root rot in trees.</title>
        <authorList>
            <person name="Chung C.L."/>
            <person name="Lee T.J."/>
            <person name="Akiba M."/>
            <person name="Lee H.H."/>
            <person name="Kuo T.H."/>
            <person name="Liu D."/>
            <person name="Ke H.M."/>
            <person name="Yokoi T."/>
            <person name="Roa M.B."/>
            <person name="Lu M.J."/>
            <person name="Chang Y.Y."/>
            <person name="Ann P.J."/>
            <person name="Tsai J.N."/>
            <person name="Chen C.Y."/>
            <person name="Tzean S.S."/>
            <person name="Ota Y."/>
            <person name="Hattori T."/>
            <person name="Sahashi N."/>
            <person name="Liou R.F."/>
            <person name="Kikuchi T."/>
            <person name="Tsai I.J."/>
        </authorList>
    </citation>
    <scope>NUCLEOTIDE SEQUENCE [LARGE SCALE GENOMIC DNA]</scope>
    <source>
        <strain evidence="15 16">FFPRI411160</strain>
    </source>
</reference>
<evidence type="ECO:0000256" key="10">
    <source>
        <dbReference type="RuleBase" id="RU003355"/>
    </source>
</evidence>
<dbReference type="STRING" id="2282107.A0A286UG33"/>
<keyword evidence="16" id="KW-1185">Reference proteome</keyword>
<evidence type="ECO:0000259" key="12">
    <source>
        <dbReference type="Pfam" id="PF00082"/>
    </source>
</evidence>
<evidence type="ECO:0000256" key="7">
    <source>
        <dbReference type="ARBA" id="ARBA00022825"/>
    </source>
</evidence>
<evidence type="ECO:0000256" key="11">
    <source>
        <dbReference type="SAM" id="SignalP"/>
    </source>
</evidence>
<dbReference type="PROSITE" id="PS00136">
    <property type="entry name" value="SUBTILASE_ASP"/>
    <property type="match status" value="1"/>
</dbReference>
<dbReference type="Pfam" id="PF02225">
    <property type="entry name" value="PA"/>
    <property type="match status" value="1"/>
</dbReference>
<dbReference type="PANTHER" id="PTHR43806:SF66">
    <property type="entry name" value="SERIN ENDOPEPTIDASE"/>
    <property type="match status" value="1"/>
</dbReference>
<evidence type="ECO:0000256" key="9">
    <source>
        <dbReference type="PROSITE-ProRule" id="PRU01240"/>
    </source>
</evidence>
<accession>A0A286UG33</accession>
<dbReference type="PROSITE" id="PS51892">
    <property type="entry name" value="SUBTILASE"/>
    <property type="match status" value="1"/>
</dbReference>
<evidence type="ECO:0000256" key="6">
    <source>
        <dbReference type="ARBA" id="ARBA00022801"/>
    </source>
</evidence>
<dbReference type="InterPro" id="IPR010435">
    <property type="entry name" value="C5a/SBT2-like_Fn3"/>
</dbReference>
<evidence type="ECO:0000259" key="14">
    <source>
        <dbReference type="Pfam" id="PF06280"/>
    </source>
</evidence>
<keyword evidence="5 11" id="KW-0732">Signal</keyword>
<keyword evidence="3" id="KW-0964">Secreted</keyword>
<dbReference type="Pfam" id="PF06280">
    <property type="entry name" value="fn3_5"/>
    <property type="match status" value="1"/>
</dbReference>
<dbReference type="Gene3D" id="3.40.50.200">
    <property type="entry name" value="Peptidase S8/S53 domain"/>
    <property type="match status" value="1"/>
</dbReference>
<evidence type="ECO:0000256" key="4">
    <source>
        <dbReference type="ARBA" id="ARBA00022670"/>
    </source>
</evidence>
<dbReference type="PRINTS" id="PR00723">
    <property type="entry name" value="SUBTILISIN"/>
</dbReference>
<feature type="domain" description="PA" evidence="13">
    <location>
        <begin position="383"/>
        <end position="455"/>
    </location>
</feature>
<feature type="domain" description="Peptidase S8/S53" evidence="12">
    <location>
        <begin position="160"/>
        <end position="574"/>
    </location>
</feature>
<comment type="similarity">
    <text evidence="1 9 10">Belongs to the peptidase S8 family.</text>
</comment>
<feature type="domain" description="C5a peptidase/Subtilisin-like protease SBT2-like Fn3-like" evidence="14">
    <location>
        <begin position="609"/>
        <end position="714"/>
    </location>
</feature>
<feature type="chain" id="PRO_5013823726" evidence="11">
    <location>
        <begin position="22"/>
        <end position="874"/>
    </location>
</feature>
<dbReference type="PANTHER" id="PTHR43806">
    <property type="entry name" value="PEPTIDASE S8"/>
    <property type="match status" value="1"/>
</dbReference>
<dbReference type="Proteomes" id="UP000217199">
    <property type="component" value="Unassembled WGS sequence"/>
</dbReference>
<evidence type="ECO:0000256" key="2">
    <source>
        <dbReference type="ARBA" id="ARBA00022512"/>
    </source>
</evidence>
<dbReference type="InterPro" id="IPR046450">
    <property type="entry name" value="PA_dom_sf"/>
</dbReference>
<organism evidence="15 16">
    <name type="scientific">Pyrrhoderma noxium</name>
    <dbReference type="NCBI Taxonomy" id="2282107"/>
    <lineage>
        <taxon>Eukaryota</taxon>
        <taxon>Fungi</taxon>
        <taxon>Dikarya</taxon>
        <taxon>Basidiomycota</taxon>
        <taxon>Agaricomycotina</taxon>
        <taxon>Agaricomycetes</taxon>
        <taxon>Hymenochaetales</taxon>
        <taxon>Hymenochaetaceae</taxon>
        <taxon>Pyrrhoderma</taxon>
    </lineage>
</organism>
<evidence type="ECO:0000256" key="5">
    <source>
        <dbReference type="ARBA" id="ARBA00022729"/>
    </source>
</evidence>
<dbReference type="InParanoid" id="A0A286UG33"/>
<protein>
    <submittedName>
        <fullName evidence="15">Subtilisin-like protease</fullName>
    </submittedName>
</protein>
<dbReference type="SUPFAM" id="SSF52743">
    <property type="entry name" value="Subtilisin-like"/>
    <property type="match status" value="1"/>
</dbReference>
<dbReference type="EMBL" id="NBII01000005">
    <property type="protein sequence ID" value="PAV18488.1"/>
    <property type="molecule type" value="Genomic_DNA"/>
</dbReference>
<evidence type="ECO:0000256" key="8">
    <source>
        <dbReference type="PIRSR" id="PIRSR615500-1"/>
    </source>
</evidence>
<dbReference type="GO" id="GO:0005615">
    <property type="term" value="C:extracellular space"/>
    <property type="evidence" value="ECO:0007669"/>
    <property type="project" value="TreeGrafter"/>
</dbReference>
<dbReference type="InterPro" id="IPR003137">
    <property type="entry name" value="PA_domain"/>
</dbReference>
<keyword evidence="4 9" id="KW-0645">Protease</keyword>
<feature type="active site" description="Charge relay system" evidence="8 9">
    <location>
        <position position="169"/>
    </location>
</feature>
<dbReference type="OrthoDB" id="206201at2759"/>
<evidence type="ECO:0000313" key="15">
    <source>
        <dbReference type="EMBL" id="PAV18488.1"/>
    </source>
</evidence>
<dbReference type="PROSITE" id="PS00137">
    <property type="entry name" value="SUBTILASE_HIS"/>
    <property type="match status" value="1"/>
</dbReference>
<dbReference type="InterPro" id="IPR000209">
    <property type="entry name" value="Peptidase_S8/S53_dom"/>
</dbReference>
<dbReference type="Pfam" id="PF00082">
    <property type="entry name" value="Peptidase_S8"/>
    <property type="match status" value="1"/>
</dbReference>
<comment type="caution">
    <text evidence="15">The sequence shown here is derived from an EMBL/GenBank/DDBJ whole genome shotgun (WGS) entry which is preliminary data.</text>
</comment>
<keyword evidence="7 9" id="KW-0720">Serine protease</keyword>
<sequence>MKVSSLTFVYASLVNAGLVLAKVPLSSVDPAVSSRVVVNKYIIEVENVGQIPGKRSFTSPHDALYAELNKRDVDFSVDREYKAEGLFLGAAVTLSNSSDIKDLEQTAGVVAVRPIVKFEVPKPVKKHIVSGPDDSEIPADTESTHVMTGVDKVHAEGITGSGVKIGIIDTGIDYTHPALGGAIGPGNKVIGGFDFVGDDYTGSNDPVPDDDPLDQCNGHGTHVAGIIGADPDNTFGISGVAYGASLTAYRVFGCDGFVTDDVLVEALLRGVSDGQNILTLSLGGPDGWTESTTSVLSSRIAQSGKVVTIAAGNEGEFGAWYTSSPGNGIDVISVGSVENTVISLQNATVNGVSHDPIPYFETFPFNVTEALPIYATSTDTSIVDDACDPLPDSTPDLSGFLTIIRRGTCTFVTKLQNAAAKGAVWVFIYDNGGGFAAIDTGDFTTATLIQAEDGQFLVEQFVANASITISFPQTGGNFDFPSDDGGLMSTFSTYGPTNDVFFKPAVSAPGGNILSTFPVPLGSFAVLSGTSMATPFVAGSSALLFEAKGLTSDVARAARTLFETTANRVPSSKTDGDPWQSVTQQGAGLINVFDALHSTIIISPGELLLNDTTNFQGNQKFTITNTGDSVKEFNISHIPAGTASTIASGGIFPNDGPVPLTADAASIKFSHNKITINPKQTVVVSVSISPPKGLDSSTYPVFSGFITISNGAESYHVTYLGIAASLRDKQVLDTTDEFFGVDLPALLDSQGNIQDGPVNYTFVGDDVPTLLTRFVFGTPLFEIDLVSAEAETASEAKSLGSLAAFQYIPRNTDAPSADDGGWNTDPLLEPIFANGTTIPDGSYRFLLKALRVTGDERKSEDFESWLSPIFGVFP</sequence>
<keyword evidence="2" id="KW-0134">Cell wall</keyword>
<dbReference type="CDD" id="cd02124">
    <property type="entry name" value="PA_PoS1_like"/>
    <property type="match status" value="1"/>
</dbReference>
<dbReference type="GO" id="GO:0016020">
    <property type="term" value="C:membrane"/>
    <property type="evidence" value="ECO:0007669"/>
    <property type="project" value="InterPro"/>
</dbReference>
<dbReference type="PROSITE" id="PS00138">
    <property type="entry name" value="SUBTILASE_SER"/>
    <property type="match status" value="1"/>
</dbReference>
<evidence type="ECO:0000256" key="3">
    <source>
        <dbReference type="ARBA" id="ARBA00022525"/>
    </source>
</evidence>
<dbReference type="GO" id="GO:0006508">
    <property type="term" value="P:proteolysis"/>
    <property type="evidence" value="ECO:0007669"/>
    <property type="project" value="UniProtKB-KW"/>
</dbReference>
<keyword evidence="6 9" id="KW-0378">Hydrolase</keyword>
<dbReference type="InterPro" id="IPR036852">
    <property type="entry name" value="Peptidase_S8/S53_dom_sf"/>
</dbReference>
<dbReference type="CDD" id="cd07489">
    <property type="entry name" value="Peptidases_S8_5"/>
    <property type="match status" value="1"/>
</dbReference>
<dbReference type="InterPro" id="IPR023827">
    <property type="entry name" value="Peptidase_S8_Asp-AS"/>
</dbReference>
<evidence type="ECO:0000313" key="16">
    <source>
        <dbReference type="Proteomes" id="UP000217199"/>
    </source>
</evidence>
<proteinExistence type="inferred from homology"/>
<feature type="active site" description="Charge relay system" evidence="8 9">
    <location>
        <position position="531"/>
    </location>
</feature>
<feature type="active site" description="Charge relay system" evidence="8 9">
    <location>
        <position position="219"/>
    </location>
</feature>
<feature type="signal peptide" evidence="11">
    <location>
        <begin position="1"/>
        <end position="21"/>
    </location>
</feature>
<dbReference type="Gene3D" id="3.50.30.30">
    <property type="match status" value="1"/>
</dbReference>